<evidence type="ECO:0000256" key="1">
    <source>
        <dbReference type="ARBA" id="ARBA00023125"/>
    </source>
</evidence>
<organism evidence="4 5">
    <name type="scientific">Mycena chlorophos</name>
    <name type="common">Agaric fungus</name>
    <name type="synonym">Agaricus chlorophos</name>
    <dbReference type="NCBI Taxonomy" id="658473"/>
    <lineage>
        <taxon>Eukaryota</taxon>
        <taxon>Fungi</taxon>
        <taxon>Dikarya</taxon>
        <taxon>Basidiomycota</taxon>
        <taxon>Agaricomycotina</taxon>
        <taxon>Agaricomycetes</taxon>
        <taxon>Agaricomycetidae</taxon>
        <taxon>Agaricales</taxon>
        <taxon>Marasmiineae</taxon>
        <taxon>Mycenaceae</taxon>
        <taxon>Mycena</taxon>
    </lineage>
</organism>
<protein>
    <recommendedName>
        <fullName evidence="3">HMG box domain-containing protein</fullName>
    </recommendedName>
</protein>
<dbReference type="PANTHER" id="PTHR48112:SF22">
    <property type="entry name" value="MITOCHONDRIAL TRANSCRIPTION FACTOR A, ISOFORM B"/>
    <property type="match status" value="1"/>
</dbReference>
<dbReference type="InterPro" id="IPR050342">
    <property type="entry name" value="HMGB"/>
</dbReference>
<comment type="caution">
    <text evidence="4">The sequence shown here is derived from an EMBL/GenBank/DDBJ whole genome shotgun (WGS) entry which is preliminary data.</text>
</comment>
<evidence type="ECO:0000313" key="5">
    <source>
        <dbReference type="Proteomes" id="UP000613580"/>
    </source>
</evidence>
<dbReference type="GO" id="GO:0003677">
    <property type="term" value="F:DNA binding"/>
    <property type="evidence" value="ECO:0007669"/>
    <property type="project" value="UniProtKB-UniRule"/>
</dbReference>
<proteinExistence type="predicted"/>
<reference evidence="4" key="1">
    <citation type="submission" date="2020-05" db="EMBL/GenBank/DDBJ databases">
        <title>Mycena genomes resolve the evolution of fungal bioluminescence.</title>
        <authorList>
            <person name="Tsai I.J."/>
        </authorList>
    </citation>
    <scope>NUCLEOTIDE SEQUENCE</scope>
    <source>
        <strain evidence="4">110903Hualien_Pintung</strain>
    </source>
</reference>
<dbReference type="AlphaFoldDB" id="A0A8H6WGK6"/>
<dbReference type="InterPro" id="IPR009071">
    <property type="entry name" value="HMG_box_dom"/>
</dbReference>
<accession>A0A8H6WGK6</accession>
<dbReference type="SUPFAM" id="SSF47095">
    <property type="entry name" value="HMG-box"/>
    <property type="match status" value="1"/>
</dbReference>
<dbReference type="GO" id="GO:0005634">
    <property type="term" value="C:nucleus"/>
    <property type="evidence" value="ECO:0007669"/>
    <property type="project" value="UniProtKB-UniRule"/>
</dbReference>
<dbReference type="Gene3D" id="1.10.30.10">
    <property type="entry name" value="High mobility group box domain"/>
    <property type="match status" value="1"/>
</dbReference>
<keyword evidence="5" id="KW-1185">Reference proteome</keyword>
<dbReference type="EMBL" id="JACAZE010000006">
    <property type="protein sequence ID" value="KAF7314088.1"/>
    <property type="molecule type" value="Genomic_DNA"/>
</dbReference>
<keyword evidence="2" id="KW-0539">Nucleus</keyword>
<dbReference type="PROSITE" id="PS50118">
    <property type="entry name" value="HMG_BOX_2"/>
    <property type="match status" value="1"/>
</dbReference>
<evidence type="ECO:0000313" key="4">
    <source>
        <dbReference type="EMBL" id="KAF7314088.1"/>
    </source>
</evidence>
<dbReference type="OrthoDB" id="1919336at2759"/>
<dbReference type="Pfam" id="PF00505">
    <property type="entry name" value="HMG_box"/>
    <property type="match status" value="1"/>
</dbReference>
<name>A0A8H6WGK6_MYCCL</name>
<dbReference type="PANTHER" id="PTHR48112">
    <property type="entry name" value="HIGH MOBILITY GROUP PROTEIN DSP1"/>
    <property type="match status" value="1"/>
</dbReference>
<dbReference type="Proteomes" id="UP000613580">
    <property type="component" value="Unassembled WGS sequence"/>
</dbReference>
<sequence length="94" mass="11274">MSQDRPLRYKSAYMFFAQDRRPTILAANPDASFGEVGRLLAEHWKALSDDERKIYVDLSDEDRARYMEEMDIFQMENPKRRARPPRDPYRFVDI</sequence>
<evidence type="ECO:0000256" key="2">
    <source>
        <dbReference type="PROSITE-ProRule" id="PRU00267"/>
    </source>
</evidence>
<evidence type="ECO:0000259" key="3">
    <source>
        <dbReference type="PROSITE" id="PS50118"/>
    </source>
</evidence>
<dbReference type="InterPro" id="IPR036910">
    <property type="entry name" value="HMG_box_dom_sf"/>
</dbReference>
<gene>
    <name evidence="4" type="ORF">HMN09_00567900</name>
</gene>
<dbReference type="SMART" id="SM00398">
    <property type="entry name" value="HMG"/>
    <property type="match status" value="1"/>
</dbReference>
<keyword evidence="1 2" id="KW-0238">DNA-binding</keyword>
<feature type="DNA-binding region" description="HMG box" evidence="2">
    <location>
        <begin position="6"/>
        <end position="74"/>
    </location>
</feature>
<feature type="domain" description="HMG box" evidence="3">
    <location>
        <begin position="6"/>
        <end position="74"/>
    </location>
</feature>